<comment type="caution">
    <text evidence="1">The sequence shown here is derived from an EMBL/GenBank/DDBJ whole genome shotgun (WGS) entry which is preliminary data.</text>
</comment>
<organism evidence="1 2">
    <name type="scientific">Hypoxylon rubiginosum</name>
    <dbReference type="NCBI Taxonomy" id="110542"/>
    <lineage>
        <taxon>Eukaryota</taxon>
        <taxon>Fungi</taxon>
        <taxon>Dikarya</taxon>
        <taxon>Ascomycota</taxon>
        <taxon>Pezizomycotina</taxon>
        <taxon>Sordariomycetes</taxon>
        <taxon>Xylariomycetidae</taxon>
        <taxon>Xylariales</taxon>
        <taxon>Hypoxylaceae</taxon>
        <taxon>Hypoxylon</taxon>
    </lineage>
</organism>
<keyword evidence="2" id="KW-1185">Reference proteome</keyword>
<gene>
    <name evidence="1" type="ORF">F4821DRAFT_63441</name>
</gene>
<dbReference type="EMBL" id="MU394296">
    <property type="protein sequence ID" value="KAI6089400.1"/>
    <property type="molecule type" value="Genomic_DNA"/>
</dbReference>
<proteinExistence type="predicted"/>
<name>A0ACC0D9J4_9PEZI</name>
<dbReference type="Proteomes" id="UP001497680">
    <property type="component" value="Unassembled WGS sequence"/>
</dbReference>
<evidence type="ECO:0000313" key="2">
    <source>
        <dbReference type="Proteomes" id="UP001497680"/>
    </source>
</evidence>
<evidence type="ECO:0000313" key="1">
    <source>
        <dbReference type="EMBL" id="KAI6089400.1"/>
    </source>
</evidence>
<reference evidence="1 2" key="1">
    <citation type="journal article" date="2022" name="New Phytol.">
        <title>Ecological generalism drives hyperdiversity of secondary metabolite gene clusters in xylarialean endophytes.</title>
        <authorList>
            <person name="Franco M.E.E."/>
            <person name="Wisecaver J.H."/>
            <person name="Arnold A.E."/>
            <person name="Ju Y.M."/>
            <person name="Slot J.C."/>
            <person name="Ahrendt S."/>
            <person name="Moore L.P."/>
            <person name="Eastman K.E."/>
            <person name="Scott K."/>
            <person name="Konkel Z."/>
            <person name="Mondo S.J."/>
            <person name="Kuo A."/>
            <person name="Hayes R.D."/>
            <person name="Haridas S."/>
            <person name="Andreopoulos B."/>
            <person name="Riley R."/>
            <person name="LaButti K."/>
            <person name="Pangilinan J."/>
            <person name="Lipzen A."/>
            <person name="Amirebrahimi M."/>
            <person name="Yan J."/>
            <person name="Adam C."/>
            <person name="Keymanesh K."/>
            <person name="Ng V."/>
            <person name="Louie K."/>
            <person name="Northen T."/>
            <person name="Drula E."/>
            <person name="Henrissat B."/>
            <person name="Hsieh H.M."/>
            <person name="Youens-Clark K."/>
            <person name="Lutzoni F."/>
            <person name="Miadlikowska J."/>
            <person name="Eastwood D.C."/>
            <person name="Hamelin R.C."/>
            <person name="Grigoriev I.V."/>
            <person name="U'Ren J.M."/>
        </authorList>
    </citation>
    <scope>NUCLEOTIDE SEQUENCE [LARGE SCALE GENOMIC DNA]</scope>
    <source>
        <strain evidence="1 2">ER1909</strain>
    </source>
</reference>
<sequence>MVGVPGRSKGCNTCIRRRVKSEESPSCQRCLKAGFKCLGYVRNTQWRNVSTASFVEQVSSIEPKSSLAKQAKFRSKPDIASQIVTGHWSERIQAIPQEPGLAAFQDDLCFSFAFSNFVWRGYGAKWLTQATRGNLGHLALDSARALAQSYFGKAKGVSSIQIQGNIQYGRTLHGLWKELGEGKALDKGQAYELVVPILILMMHASTLIDRAAVRFHLRGVSKIIELCGPTAFQHQPLLDALEAARATMIVASLVVRRRLFLEDPSWHIIPYDLDPSAKKPQSYLLDILTSVPGMLEELSRLELLGETPLAAGAAGIPLHIPEAASPTTARSFLMDMVMQKLTALYRWRWRWQQSFGSEVTAARRRHTSGFQFDETFIKLLGSAGLSRQIDQLNFARPAAAADIMLYNAVLIWLLALLWDLEPLSADRLIERCARRARDSIIGKQAANADNEFNFGNSEARLSGCGSFGPLRRPGGAVSIRDPAVEICRVFEWQSQHHHESDDRKWIHALLNANELTMGYGGYGRSPVAKKDDQYEQDDVDEAASSGTAQVAEPVVLPSGESFEKTNNFKLEDDSSSQVRRVMEFGFCVAREVESGQESDHERCNARRGNRLNPGLVHLLLLRGKNFVHHPRSDTSLDYYY</sequence>
<accession>A0ACC0D9J4</accession>
<protein>
    <submittedName>
        <fullName evidence="1">Uncharacterized protein</fullName>
    </submittedName>
</protein>